<organism evidence="2 3">
    <name type="scientific">Chloroflexus aurantiacus (strain ATCC 29366 / DSM 635 / J-10-fl)</name>
    <dbReference type="NCBI Taxonomy" id="324602"/>
    <lineage>
        <taxon>Bacteria</taxon>
        <taxon>Bacillati</taxon>
        <taxon>Chloroflexota</taxon>
        <taxon>Chloroflexia</taxon>
        <taxon>Chloroflexales</taxon>
        <taxon>Chloroflexineae</taxon>
        <taxon>Chloroflexaceae</taxon>
        <taxon>Chloroflexus</taxon>
    </lineage>
</organism>
<dbReference type="EMBL" id="CP000909">
    <property type="protein sequence ID" value="ABY36279.1"/>
    <property type="molecule type" value="Genomic_DNA"/>
</dbReference>
<dbReference type="Pfam" id="PF17957">
    <property type="entry name" value="Big_7"/>
    <property type="match status" value="1"/>
</dbReference>
<dbReference type="CDD" id="cd00063">
    <property type="entry name" value="FN3"/>
    <property type="match status" value="1"/>
</dbReference>
<dbReference type="STRING" id="324602.Caur_3080"/>
<dbReference type="InterPro" id="IPR003961">
    <property type="entry name" value="FN3_dom"/>
</dbReference>
<keyword evidence="1" id="KW-0732">Signal</keyword>
<keyword evidence="3" id="KW-1185">Reference proteome</keyword>
<dbReference type="SUPFAM" id="SSF101898">
    <property type="entry name" value="NHL repeat"/>
    <property type="match status" value="1"/>
</dbReference>
<evidence type="ECO:0008006" key="4">
    <source>
        <dbReference type="Google" id="ProtNLM"/>
    </source>
</evidence>
<dbReference type="Gene3D" id="2.60.40.10">
    <property type="entry name" value="Immunoglobulins"/>
    <property type="match status" value="1"/>
</dbReference>
<dbReference type="HOGENOM" id="CLU_271554_0_0_0"/>
<dbReference type="InParanoid" id="A9WHF3"/>
<evidence type="ECO:0000313" key="2">
    <source>
        <dbReference type="EMBL" id="ABY36279.1"/>
    </source>
</evidence>
<dbReference type="eggNOG" id="COG2304">
    <property type="taxonomic scope" value="Bacteria"/>
</dbReference>
<dbReference type="InterPro" id="IPR013783">
    <property type="entry name" value="Ig-like_fold"/>
</dbReference>
<dbReference type="PATRIC" id="fig|324602.8.peg.3484"/>
<proteinExistence type="predicted"/>
<dbReference type="KEGG" id="cau:Caur_3080"/>
<accession>A9WHF3</accession>
<evidence type="ECO:0000256" key="1">
    <source>
        <dbReference type="SAM" id="SignalP"/>
    </source>
</evidence>
<protein>
    <recommendedName>
        <fullName evidence="4">Fibronectin type-III domain-containing protein</fullName>
    </recommendedName>
</protein>
<dbReference type="EnsemblBacteria" id="ABY36279">
    <property type="protein sequence ID" value="ABY36279"/>
    <property type="gene ID" value="Caur_3080"/>
</dbReference>
<feature type="signal peptide" evidence="1">
    <location>
        <begin position="1"/>
        <end position="23"/>
    </location>
</feature>
<feature type="chain" id="PRO_5002746249" description="Fibronectin type-III domain-containing protein" evidence="1">
    <location>
        <begin position="24"/>
        <end position="1259"/>
    </location>
</feature>
<dbReference type="Proteomes" id="UP000002008">
    <property type="component" value="Chromosome"/>
</dbReference>
<reference evidence="3" key="1">
    <citation type="journal article" date="2011" name="BMC Genomics">
        <title>Complete genome sequence of the filamentous anoxygenic phototrophic bacterium Chloroflexus aurantiacus.</title>
        <authorList>
            <person name="Tang K.H."/>
            <person name="Barry K."/>
            <person name="Chertkov O."/>
            <person name="Dalin E."/>
            <person name="Han C.S."/>
            <person name="Hauser L.J."/>
            <person name="Honchak B.M."/>
            <person name="Karbach L.E."/>
            <person name="Land M.L."/>
            <person name="Lapidus A."/>
            <person name="Larimer F.W."/>
            <person name="Mikhailova N."/>
            <person name="Pitluck S."/>
            <person name="Pierson B.K."/>
            <person name="Blankenship R.E."/>
        </authorList>
    </citation>
    <scope>NUCLEOTIDE SEQUENCE [LARGE SCALE GENOMIC DNA]</scope>
    <source>
        <strain evidence="3">ATCC 29366 / DSM 635 / J-10-fl</strain>
    </source>
</reference>
<gene>
    <name evidence="2" type="ordered locus">Caur_3080</name>
</gene>
<evidence type="ECO:0000313" key="3">
    <source>
        <dbReference type="Proteomes" id="UP000002008"/>
    </source>
</evidence>
<dbReference type="RefSeq" id="WP_012258932.1">
    <property type="nucleotide sequence ID" value="NC_010175.1"/>
</dbReference>
<name>A9WHF3_CHLAA</name>
<dbReference type="AlphaFoldDB" id="A9WHF3"/>
<sequence length="1259" mass="135920">MKQLIYLILAISLISSSASLTFAQHTLPASHGVQGETGSVNGTLATIPDAWADDVYYFPLTLHNSVVFWPGSPPSCSPTLEFPDPCQISSRTANGAPSTSTARLLHNAGNTGPFIKSNLAVDDTHVYWIGSDFQIKRLPRSATTTTTPEVIGSTTYTTSTLRFEIDVDANYIFWIESNTASPISGRLFRMPKSGGAVQLMAERTISGFGAGYFEKLRADGSGGAYYVSTFFSSLFRTVPDGAGFTSTFLGIAGVASYALSSSHIYWAERLANLVIKRAPRSNPSAVETLANRGNTGTPTAPVIAVDNLNVYWQEVRGSTGPIFRLALSGGTPEQITDNQGAALALASNGRYLFWNNGTMYRLPVNASTWTLDLDVTGLEVVQIVQNPNNDVPLVSGKETFVRVFPRILSSSPSRATVDLWPNVLLYGTRGGTPLPDSPLEPVYYVGNARSVGSTIDRRDINSGVWFRLPASWADGTVQLRAVVNPRRVQTETNYTNNEVSRTVSFVRKAPICLDIKPVSTERGVTISAWPRDEGARRFIQSFFVRAEQLLPTHELRVFMRGGDPLRKPRWYLFESDPFGLSRTNADSGWMLFLLKLNTLFDSNLCSDGGRTLRTVMAQDFPDREVNGMNLEDTVLFFTFWNPNGNFAQNVPGGGVTLAHEIAHAYGRGHINCPVGTPDGVDGSYPHPTCQIGTPGPNEFLGFDSGLSRRFGQPPSLLLPETTGDLMSYAHHIPRPRWTSNYTWQGIFNQISNRSLAVADTGEDVSIAQSTVSFIVTGFISGTVAEMRESFQLPEPLLSQVTAQINASTVESSEYRIRAFNGTTLLADRPLRVAEADGDLAPGTSEPDLIGFFQRLDLTQRPTRIEIVQVGGSSIGGLNVSPNPPTVSITAPTAGSTVNRTLTVSWNASDPDGGVLHHMVRYSADNGTTWTVIAQGLTANTLNVDIASLPGGTARVQVITTDGLNTAIATSAAFSVARRTPEVSILLEGGPVFAPGDSITLRSRAYDPEDGFLSGSRLQWQITGPLSITGDGGQLTLLNLPPGLYTARLQATDSDSGSGEDTIQFSVSPKRISDDSTAPVVDGFCEDAAYNADPHPVSLRYNEGTPSATAAQVRFVRVGAYLYACFSGLPLSTSATEAAILKFDLNNSADALQQADDLIMLIQRDGVVRSGRGNGSVNDVFDPIPQSVTGAVSAGTTSWSAEMQIAVDRFGGWDRFVRMLVAHDTRSAWPRGSVAYEPQRWGVTMLGEVNYRVNLPLVVK</sequence>